<keyword evidence="14" id="KW-1185">Reference proteome</keyword>
<keyword evidence="4 13" id="KW-0645">Protease</keyword>
<evidence type="ECO:0000256" key="8">
    <source>
        <dbReference type="ARBA" id="ARBA00022989"/>
    </source>
</evidence>
<comment type="subcellular location">
    <subcellularLocation>
        <location evidence="2">Membrane</location>
        <topology evidence="2">Multi-pass membrane protein</topology>
    </subcellularLocation>
</comment>
<gene>
    <name evidence="13" type="primary">rseP</name>
    <name evidence="13" type="ORF">Thiowin_03080</name>
</gene>
<evidence type="ECO:0000256" key="2">
    <source>
        <dbReference type="ARBA" id="ARBA00004141"/>
    </source>
</evidence>
<keyword evidence="6 11" id="KW-0378">Hydrolase</keyword>
<protein>
    <recommendedName>
        <fullName evidence="11">Zinc metalloprotease</fullName>
        <ecNumber evidence="11">3.4.24.-</ecNumber>
    </recommendedName>
</protein>
<keyword evidence="10 11" id="KW-0472">Membrane</keyword>
<evidence type="ECO:0000256" key="5">
    <source>
        <dbReference type="ARBA" id="ARBA00022692"/>
    </source>
</evidence>
<dbReference type="Proteomes" id="UP001432180">
    <property type="component" value="Chromosome"/>
</dbReference>
<dbReference type="SUPFAM" id="SSF50156">
    <property type="entry name" value="PDZ domain-like"/>
    <property type="match status" value="2"/>
</dbReference>
<evidence type="ECO:0000256" key="1">
    <source>
        <dbReference type="ARBA" id="ARBA00001947"/>
    </source>
</evidence>
<dbReference type="InterPro" id="IPR008915">
    <property type="entry name" value="Peptidase_M50"/>
</dbReference>
<dbReference type="EMBL" id="CP121472">
    <property type="protein sequence ID" value="WPL18030.1"/>
    <property type="molecule type" value="Genomic_DNA"/>
</dbReference>
<dbReference type="InterPro" id="IPR036034">
    <property type="entry name" value="PDZ_sf"/>
</dbReference>
<evidence type="ECO:0000256" key="7">
    <source>
        <dbReference type="ARBA" id="ARBA00022833"/>
    </source>
</evidence>
<evidence type="ECO:0000313" key="14">
    <source>
        <dbReference type="Proteomes" id="UP001432180"/>
    </source>
</evidence>
<dbReference type="Gene3D" id="2.30.42.10">
    <property type="match status" value="2"/>
</dbReference>
<evidence type="ECO:0000256" key="10">
    <source>
        <dbReference type="ARBA" id="ARBA00023136"/>
    </source>
</evidence>
<reference evidence="13 14" key="1">
    <citation type="journal article" date="2023" name="Microorganisms">
        <title>Thiorhodovibrio frisius and Trv. litoralis spp. nov., Two Novel Members from a Clade of Fastidious Purple Sulfur Bacteria That Exhibit Unique Red-Shifted Light-Harvesting Capabilities.</title>
        <authorList>
            <person name="Methner A."/>
            <person name="Kuzyk S.B."/>
            <person name="Petersen J."/>
            <person name="Bauer S."/>
            <person name="Brinkmann H."/>
            <person name="Sichau K."/>
            <person name="Wanner G."/>
            <person name="Wolf J."/>
            <person name="Neumann-Schaal M."/>
            <person name="Henke P."/>
            <person name="Tank M."/>
            <person name="Sproer C."/>
            <person name="Bunk B."/>
            <person name="Overmann J."/>
        </authorList>
    </citation>
    <scope>NUCLEOTIDE SEQUENCE [LARGE SCALE GENOMIC DNA]</scope>
    <source>
        <strain evidence="13 14">DSM 6702</strain>
    </source>
</reference>
<feature type="transmembrane region" description="Helical" evidence="11">
    <location>
        <begin position="432"/>
        <end position="453"/>
    </location>
</feature>
<name>A0ABZ0SBU4_9GAMM</name>
<dbReference type="CDD" id="cd23081">
    <property type="entry name" value="cpPDZ_EcRseP-like"/>
    <property type="match status" value="1"/>
</dbReference>
<organism evidence="13 14">
    <name type="scientific">Thiorhodovibrio winogradskyi</name>
    <dbReference type="NCBI Taxonomy" id="77007"/>
    <lineage>
        <taxon>Bacteria</taxon>
        <taxon>Pseudomonadati</taxon>
        <taxon>Pseudomonadota</taxon>
        <taxon>Gammaproteobacteria</taxon>
        <taxon>Chromatiales</taxon>
        <taxon>Chromatiaceae</taxon>
        <taxon>Thiorhodovibrio</taxon>
    </lineage>
</organism>
<dbReference type="Pfam" id="PF02163">
    <property type="entry name" value="Peptidase_M50"/>
    <property type="match status" value="1"/>
</dbReference>
<dbReference type="PANTHER" id="PTHR42837:SF2">
    <property type="entry name" value="MEMBRANE METALLOPROTEASE ARASP2, CHLOROPLASTIC-RELATED"/>
    <property type="match status" value="1"/>
</dbReference>
<dbReference type="InterPro" id="IPR004387">
    <property type="entry name" value="Pept_M50_Zn"/>
</dbReference>
<feature type="transmembrane region" description="Helical" evidence="11">
    <location>
        <begin position="384"/>
        <end position="411"/>
    </location>
</feature>
<proteinExistence type="inferred from homology"/>
<dbReference type="SMART" id="SM00228">
    <property type="entry name" value="PDZ"/>
    <property type="match status" value="2"/>
</dbReference>
<dbReference type="Pfam" id="PF17820">
    <property type="entry name" value="PDZ_6"/>
    <property type="match status" value="1"/>
</dbReference>
<feature type="transmembrane region" description="Helical" evidence="11">
    <location>
        <begin position="6"/>
        <end position="28"/>
    </location>
</feature>
<keyword evidence="7 11" id="KW-0862">Zinc</keyword>
<evidence type="ECO:0000313" key="13">
    <source>
        <dbReference type="EMBL" id="WPL18030.1"/>
    </source>
</evidence>
<dbReference type="RefSeq" id="WP_328983825.1">
    <property type="nucleotide sequence ID" value="NZ_CP121472.1"/>
</dbReference>
<dbReference type="InterPro" id="IPR041489">
    <property type="entry name" value="PDZ_6"/>
</dbReference>
<evidence type="ECO:0000256" key="11">
    <source>
        <dbReference type="RuleBase" id="RU362031"/>
    </source>
</evidence>
<dbReference type="GO" id="GO:0006508">
    <property type="term" value="P:proteolysis"/>
    <property type="evidence" value="ECO:0007669"/>
    <property type="project" value="UniProtKB-KW"/>
</dbReference>
<dbReference type="EC" id="3.4.24.-" evidence="11"/>
<evidence type="ECO:0000256" key="9">
    <source>
        <dbReference type="ARBA" id="ARBA00023049"/>
    </source>
</evidence>
<dbReference type="InterPro" id="IPR001478">
    <property type="entry name" value="PDZ"/>
</dbReference>
<keyword evidence="11" id="KW-0479">Metal-binding</keyword>
<dbReference type="CDD" id="cd06163">
    <property type="entry name" value="S2P-M50_PDZ_RseP-like"/>
    <property type="match status" value="1"/>
</dbReference>
<dbReference type="PANTHER" id="PTHR42837">
    <property type="entry name" value="REGULATOR OF SIGMA-E PROTEASE RSEP"/>
    <property type="match status" value="1"/>
</dbReference>
<evidence type="ECO:0000256" key="6">
    <source>
        <dbReference type="ARBA" id="ARBA00022801"/>
    </source>
</evidence>
<dbReference type="GO" id="GO:0008233">
    <property type="term" value="F:peptidase activity"/>
    <property type="evidence" value="ECO:0007669"/>
    <property type="project" value="UniProtKB-KW"/>
</dbReference>
<keyword evidence="8 11" id="KW-1133">Transmembrane helix</keyword>
<feature type="transmembrane region" description="Helical" evidence="11">
    <location>
        <begin position="100"/>
        <end position="120"/>
    </location>
</feature>
<accession>A0ABZ0SBU4</accession>
<evidence type="ECO:0000256" key="3">
    <source>
        <dbReference type="ARBA" id="ARBA00007931"/>
    </source>
</evidence>
<sequence length="455" mass="49055">MDLLLKLGAFLVAIAILITVHEFGHFWVARRLGVKVLRFSLGFGSPLLTWHRRGDETEYVLAAWPIGGYVKMVDEREEEVVDPADLPRAFNRQPLWKRSAIVAAGPLANFLFAFLVYWLVLMAGESGVRPEVGEVLPESIAASAGFTPGDLIERVDQRDTPTWSAVWFALLQGAFGGEDVLVRVRDEAGRAQDRWLPSNDLDQLDPARGFLTSVGLVGPRPVLPPVIGELVPGQPALEAGMQAGDRITAINGQAVRVWADVVEAVRAHPGQPLTVQVERGADTLLISLVPAVMTEGDERFGRIGAGPRVPDDLLVDQQVVVRLGPLAAAGAAVTRITDVSVLTLRLIGRMLVGRVSVENLSSPIGIADAAGRTAQVGFEPFVKFLALLSVSLGLLNLLPVPVLDGGHLLFFAVEAVIRRPLPDSVMELSQRLGIALLVGLMTLAFYVDIARFLGL</sequence>
<evidence type="ECO:0000256" key="4">
    <source>
        <dbReference type="ARBA" id="ARBA00022670"/>
    </source>
</evidence>
<keyword evidence="9 11" id="KW-0482">Metalloprotease</keyword>
<comment type="similarity">
    <text evidence="3 11">Belongs to the peptidase M50B family.</text>
</comment>
<evidence type="ECO:0000259" key="12">
    <source>
        <dbReference type="PROSITE" id="PS50106"/>
    </source>
</evidence>
<dbReference type="PROSITE" id="PS50106">
    <property type="entry name" value="PDZ"/>
    <property type="match status" value="1"/>
</dbReference>
<keyword evidence="5 11" id="KW-0812">Transmembrane</keyword>
<dbReference type="NCBIfam" id="TIGR00054">
    <property type="entry name" value="RIP metalloprotease RseP"/>
    <property type="match status" value="1"/>
</dbReference>
<comment type="cofactor">
    <cofactor evidence="1 11">
        <name>Zn(2+)</name>
        <dbReference type="ChEBI" id="CHEBI:29105"/>
    </cofactor>
</comment>
<feature type="domain" description="PDZ" evidence="12">
    <location>
        <begin position="226"/>
        <end position="256"/>
    </location>
</feature>